<evidence type="ECO:0000313" key="1">
    <source>
        <dbReference type="EMBL" id="MBE1515192.1"/>
    </source>
</evidence>
<gene>
    <name evidence="1" type="ORF">H4W26_001947</name>
</gene>
<comment type="caution">
    <text evidence="1">The sequence shown here is derived from an EMBL/GenBank/DDBJ whole genome shotgun (WGS) entry which is preliminary data.</text>
</comment>
<evidence type="ECO:0000313" key="2">
    <source>
        <dbReference type="Proteomes" id="UP000636579"/>
    </source>
</evidence>
<name>A0ABR9J875_9MICC</name>
<dbReference type="EMBL" id="JADBEE010000001">
    <property type="protein sequence ID" value="MBE1515192.1"/>
    <property type="molecule type" value="Genomic_DNA"/>
</dbReference>
<dbReference type="Proteomes" id="UP000636579">
    <property type="component" value="Unassembled WGS sequence"/>
</dbReference>
<keyword evidence="2" id="KW-1185">Reference proteome</keyword>
<reference evidence="1 2" key="1">
    <citation type="submission" date="2020-10" db="EMBL/GenBank/DDBJ databases">
        <title>Sequencing the genomes of 1000 actinobacteria strains.</title>
        <authorList>
            <person name="Klenk H.-P."/>
        </authorList>
    </citation>
    <scope>NUCLEOTIDE SEQUENCE [LARGE SCALE GENOMIC DNA]</scope>
    <source>
        <strain evidence="1 2">DSM 15474</strain>
    </source>
</reference>
<organism evidence="1 2">
    <name type="scientific">Nesterenkonia halotolerans</name>
    <dbReference type="NCBI Taxonomy" id="225325"/>
    <lineage>
        <taxon>Bacteria</taxon>
        <taxon>Bacillati</taxon>
        <taxon>Actinomycetota</taxon>
        <taxon>Actinomycetes</taxon>
        <taxon>Micrococcales</taxon>
        <taxon>Micrococcaceae</taxon>
        <taxon>Nesterenkonia</taxon>
    </lineage>
</organism>
<accession>A0ABR9J875</accession>
<proteinExistence type="predicted"/>
<protein>
    <submittedName>
        <fullName evidence="1">Uncharacterized protein</fullName>
    </submittedName>
</protein>
<sequence>MPFEGSGPLGVIDARAFGDDVLPIAEPLFCHQWRVKILAHADLCEQVCR</sequence>